<keyword evidence="2" id="KW-1185">Reference proteome</keyword>
<dbReference type="OrthoDB" id="8247224at2"/>
<proteinExistence type="predicted"/>
<dbReference type="RefSeq" id="WP_072826593.1">
    <property type="nucleotide sequence ID" value="NZ_LT670849.1"/>
</dbReference>
<dbReference type="AlphaFoldDB" id="A0A1M7USR2"/>
<dbReference type="Proteomes" id="UP000184096">
    <property type="component" value="Chromosome I"/>
</dbReference>
<protein>
    <submittedName>
        <fullName evidence="1">Uncharacterized protein</fullName>
    </submittedName>
</protein>
<gene>
    <name evidence="1" type="ORF">SAMN05444170_6516</name>
</gene>
<organism evidence="1 2">
    <name type="scientific">Bradyrhizobium erythrophlei</name>
    <dbReference type="NCBI Taxonomy" id="1437360"/>
    <lineage>
        <taxon>Bacteria</taxon>
        <taxon>Pseudomonadati</taxon>
        <taxon>Pseudomonadota</taxon>
        <taxon>Alphaproteobacteria</taxon>
        <taxon>Hyphomicrobiales</taxon>
        <taxon>Nitrobacteraceae</taxon>
        <taxon>Bradyrhizobium</taxon>
    </lineage>
</organism>
<name>A0A1M7USR2_9BRAD</name>
<evidence type="ECO:0000313" key="1">
    <source>
        <dbReference type="EMBL" id="SHN85998.1"/>
    </source>
</evidence>
<evidence type="ECO:0000313" key="2">
    <source>
        <dbReference type="Proteomes" id="UP000184096"/>
    </source>
</evidence>
<reference evidence="2" key="1">
    <citation type="submission" date="2016-11" db="EMBL/GenBank/DDBJ databases">
        <authorList>
            <person name="Varghese N."/>
            <person name="Submissions S."/>
        </authorList>
    </citation>
    <scope>NUCLEOTIDE SEQUENCE [LARGE SCALE GENOMIC DNA]</scope>
    <source>
        <strain evidence="2">GAS401</strain>
    </source>
</reference>
<sequence length="106" mass="11920">MTGPELKQLRQDLGEAIGRPLSAADMAKLCGLDPKEGADTIRRWEISGPSGPADKLLGILAMASDRYAIMDNFNIFDRWDVSEKERPARKAAFRERMCNEIRQRLA</sequence>
<accession>A0A1M7USR2</accession>
<dbReference type="EMBL" id="LT670849">
    <property type="protein sequence ID" value="SHN85998.1"/>
    <property type="molecule type" value="Genomic_DNA"/>
</dbReference>